<keyword evidence="3" id="KW-0804">Transcription</keyword>
<dbReference type="RefSeq" id="WP_373971813.1">
    <property type="nucleotide sequence ID" value="NZ_JBHDLJ010000005.1"/>
</dbReference>
<dbReference type="Proteomes" id="UP001575652">
    <property type="component" value="Unassembled WGS sequence"/>
</dbReference>
<dbReference type="InterPro" id="IPR036388">
    <property type="entry name" value="WH-like_DNA-bd_sf"/>
</dbReference>
<dbReference type="InterPro" id="IPR008920">
    <property type="entry name" value="TF_FadR/GntR_C"/>
</dbReference>
<dbReference type="CDD" id="cd07377">
    <property type="entry name" value="WHTH_GntR"/>
    <property type="match status" value="1"/>
</dbReference>
<evidence type="ECO:0000313" key="6">
    <source>
        <dbReference type="EMBL" id="MFB0834640.1"/>
    </source>
</evidence>
<protein>
    <submittedName>
        <fullName evidence="6">GntR family transcriptional regulator</fullName>
    </submittedName>
</protein>
<keyword evidence="2" id="KW-0238">DNA-binding</keyword>
<evidence type="ECO:0000259" key="5">
    <source>
        <dbReference type="PROSITE" id="PS50949"/>
    </source>
</evidence>
<keyword evidence="1" id="KW-0805">Transcription regulation</keyword>
<dbReference type="PRINTS" id="PR00035">
    <property type="entry name" value="HTHGNTR"/>
</dbReference>
<dbReference type="EMBL" id="JBHDLJ010000005">
    <property type="protein sequence ID" value="MFB0834640.1"/>
    <property type="molecule type" value="Genomic_DNA"/>
</dbReference>
<feature type="region of interest" description="Disordered" evidence="4">
    <location>
        <begin position="231"/>
        <end position="253"/>
    </location>
</feature>
<feature type="domain" description="HTH gntR-type" evidence="5">
    <location>
        <begin position="13"/>
        <end position="80"/>
    </location>
</feature>
<evidence type="ECO:0000256" key="4">
    <source>
        <dbReference type="SAM" id="MobiDB-lite"/>
    </source>
</evidence>
<dbReference type="Gene3D" id="1.20.120.530">
    <property type="entry name" value="GntR ligand-binding domain-like"/>
    <property type="match status" value="1"/>
</dbReference>
<gene>
    <name evidence="6" type="ORF">ACETWP_08570</name>
</gene>
<organism evidence="6 7">
    <name type="scientific">Arthrobacter halodurans</name>
    <dbReference type="NCBI Taxonomy" id="516699"/>
    <lineage>
        <taxon>Bacteria</taxon>
        <taxon>Bacillati</taxon>
        <taxon>Actinomycetota</taxon>
        <taxon>Actinomycetes</taxon>
        <taxon>Micrococcales</taxon>
        <taxon>Micrococcaceae</taxon>
        <taxon>Arthrobacter</taxon>
    </lineage>
</organism>
<name>A0ABV4UPJ2_9MICC</name>
<proteinExistence type="predicted"/>
<dbReference type="SMART" id="SM00895">
    <property type="entry name" value="FCD"/>
    <property type="match status" value="1"/>
</dbReference>
<dbReference type="InterPro" id="IPR036390">
    <property type="entry name" value="WH_DNA-bd_sf"/>
</dbReference>
<accession>A0ABV4UPJ2</accession>
<dbReference type="InterPro" id="IPR000524">
    <property type="entry name" value="Tscrpt_reg_HTH_GntR"/>
</dbReference>
<reference evidence="6 7" key="1">
    <citation type="submission" date="2024-09" db="EMBL/GenBank/DDBJ databases">
        <authorList>
            <person name="Salinas-Garcia M.A."/>
            <person name="Prieme A."/>
        </authorList>
    </citation>
    <scope>NUCLEOTIDE SEQUENCE [LARGE SCALE GENOMIC DNA]</scope>
    <source>
        <strain evidence="6 7">DSM 21081</strain>
    </source>
</reference>
<dbReference type="PANTHER" id="PTHR43537">
    <property type="entry name" value="TRANSCRIPTIONAL REGULATOR, GNTR FAMILY"/>
    <property type="match status" value="1"/>
</dbReference>
<dbReference type="Pfam" id="PF07729">
    <property type="entry name" value="FCD"/>
    <property type="match status" value="1"/>
</dbReference>
<dbReference type="SUPFAM" id="SSF48008">
    <property type="entry name" value="GntR ligand-binding domain-like"/>
    <property type="match status" value="1"/>
</dbReference>
<dbReference type="SUPFAM" id="SSF46785">
    <property type="entry name" value="Winged helix' DNA-binding domain"/>
    <property type="match status" value="1"/>
</dbReference>
<evidence type="ECO:0000313" key="7">
    <source>
        <dbReference type="Proteomes" id="UP001575652"/>
    </source>
</evidence>
<evidence type="ECO:0000256" key="2">
    <source>
        <dbReference type="ARBA" id="ARBA00023125"/>
    </source>
</evidence>
<evidence type="ECO:0000256" key="3">
    <source>
        <dbReference type="ARBA" id="ARBA00023163"/>
    </source>
</evidence>
<dbReference type="PROSITE" id="PS50949">
    <property type="entry name" value="HTH_GNTR"/>
    <property type="match status" value="1"/>
</dbReference>
<evidence type="ECO:0000256" key="1">
    <source>
        <dbReference type="ARBA" id="ARBA00023015"/>
    </source>
</evidence>
<dbReference type="Gene3D" id="1.10.10.10">
    <property type="entry name" value="Winged helix-like DNA-binding domain superfamily/Winged helix DNA-binding domain"/>
    <property type="match status" value="1"/>
</dbReference>
<dbReference type="SMART" id="SM00345">
    <property type="entry name" value="HTH_GNTR"/>
    <property type="match status" value="1"/>
</dbReference>
<comment type="caution">
    <text evidence="6">The sequence shown here is derived from an EMBL/GenBank/DDBJ whole genome shotgun (WGS) entry which is preliminary data.</text>
</comment>
<dbReference type="InterPro" id="IPR011711">
    <property type="entry name" value="GntR_C"/>
</dbReference>
<keyword evidence="7" id="KW-1185">Reference proteome</keyword>
<sequence length="253" mass="27192">MPARSPLEPLRQESTPEIIARKLRAAIGDGEFRPGEQLGEAELARQLGVSRGPLREAMQRLAQEGLLTSIRNRGLFVVQPTAEDVSDIYLARTAVERSACLKIIELEARHREVGEALLGIVDRMEALAAEGNATARNLTGLDIEFHETLVRLADSPRLSRMHRTLVTETRICLSALEDTGYSPGDRVAEHRAIARAMIDADVPLLHRLLARHMDGAVAQISATMSAARAGAGRETAAGKTPAGGRKTAAATAG</sequence>
<dbReference type="PANTHER" id="PTHR43537:SF5">
    <property type="entry name" value="UXU OPERON TRANSCRIPTIONAL REGULATOR"/>
    <property type="match status" value="1"/>
</dbReference>
<dbReference type="Pfam" id="PF00392">
    <property type="entry name" value="GntR"/>
    <property type="match status" value="1"/>
</dbReference>